<evidence type="ECO:0000313" key="4">
    <source>
        <dbReference type="Proteomes" id="UP000245639"/>
    </source>
</evidence>
<gene>
    <name evidence="3" type="ORF">C8D89_11265</name>
</gene>
<keyword evidence="2" id="KW-0472">Membrane</keyword>
<feature type="transmembrane region" description="Helical" evidence="2">
    <location>
        <begin position="56"/>
        <end position="73"/>
    </location>
</feature>
<feature type="region of interest" description="Disordered" evidence="1">
    <location>
        <begin position="104"/>
        <end position="131"/>
    </location>
</feature>
<dbReference type="PANTHER" id="PTHR40761">
    <property type="entry name" value="CONSERVED INTEGRAL MEMBRANE ALANINE VALINE AND LEUCINE RICH PROTEIN-RELATED"/>
    <property type="match status" value="1"/>
</dbReference>
<keyword evidence="2" id="KW-1133">Transmembrane helix</keyword>
<proteinExistence type="predicted"/>
<evidence type="ECO:0008006" key="5">
    <source>
        <dbReference type="Google" id="ProtNLM"/>
    </source>
</evidence>
<evidence type="ECO:0000313" key="3">
    <source>
        <dbReference type="EMBL" id="PVZ06872.1"/>
    </source>
</evidence>
<dbReference type="SUPFAM" id="SSF103481">
    <property type="entry name" value="Multidrug resistance efflux transporter EmrE"/>
    <property type="match status" value="1"/>
</dbReference>
<dbReference type="AlphaFoldDB" id="A0A2U1F3Y6"/>
<feature type="transmembrane region" description="Helical" evidence="2">
    <location>
        <begin position="79"/>
        <end position="100"/>
    </location>
</feature>
<evidence type="ECO:0000256" key="1">
    <source>
        <dbReference type="SAM" id="MobiDB-lite"/>
    </source>
</evidence>
<keyword evidence="4" id="KW-1185">Reference proteome</keyword>
<name>A0A2U1F3Y6_9PSEU</name>
<keyword evidence="2" id="KW-0812">Transmembrane</keyword>
<reference evidence="3 4" key="1">
    <citation type="submission" date="2018-04" db="EMBL/GenBank/DDBJ databases">
        <title>Genomic Encyclopedia of Type Strains, Phase IV (KMG-IV): sequencing the most valuable type-strain genomes for metagenomic binning, comparative biology and taxonomic classification.</title>
        <authorList>
            <person name="Goeker M."/>
        </authorList>
    </citation>
    <scope>NUCLEOTIDE SEQUENCE [LARGE SCALE GENOMIC DNA]</scope>
    <source>
        <strain evidence="3 4">DSM 45771</strain>
    </source>
</reference>
<organism evidence="3 4">
    <name type="scientific">Actinomycetospora cinnamomea</name>
    <dbReference type="NCBI Taxonomy" id="663609"/>
    <lineage>
        <taxon>Bacteria</taxon>
        <taxon>Bacillati</taxon>
        <taxon>Actinomycetota</taxon>
        <taxon>Actinomycetes</taxon>
        <taxon>Pseudonocardiales</taxon>
        <taxon>Pseudonocardiaceae</taxon>
        <taxon>Actinomycetospora</taxon>
    </lineage>
</organism>
<dbReference type="InterPro" id="IPR037185">
    <property type="entry name" value="EmrE-like"/>
</dbReference>
<feature type="transmembrane region" description="Helical" evidence="2">
    <location>
        <begin position="24"/>
        <end position="44"/>
    </location>
</feature>
<sequence>MSALIAGVGALWRHGGLDMVLTSWQTYAAVVVGPTSFFLLQKALQAGSLVASQPGFTLVNPLASVLWGVLVFGEDVRDGAWLALAGVAAVVVAAAALLLLRHAEHPQRPSESRRPSQDVEESSERCAPGPR</sequence>
<evidence type="ECO:0000256" key="2">
    <source>
        <dbReference type="SAM" id="Phobius"/>
    </source>
</evidence>
<feature type="compositionally biased region" description="Basic and acidic residues" evidence="1">
    <location>
        <begin position="104"/>
        <end position="117"/>
    </location>
</feature>
<dbReference type="EMBL" id="QEKW01000012">
    <property type="protein sequence ID" value="PVZ06872.1"/>
    <property type="molecule type" value="Genomic_DNA"/>
</dbReference>
<protein>
    <recommendedName>
        <fullName evidence="5">EamA-like transporter family protein</fullName>
    </recommendedName>
</protein>
<accession>A0A2U1F3Y6</accession>
<dbReference type="Proteomes" id="UP000245639">
    <property type="component" value="Unassembled WGS sequence"/>
</dbReference>
<dbReference type="PANTHER" id="PTHR40761:SF1">
    <property type="entry name" value="CONSERVED INTEGRAL MEMBRANE ALANINE VALINE AND LEUCINE RICH PROTEIN-RELATED"/>
    <property type="match status" value="1"/>
</dbReference>
<comment type="caution">
    <text evidence="3">The sequence shown here is derived from an EMBL/GenBank/DDBJ whole genome shotgun (WGS) entry which is preliminary data.</text>
</comment>